<dbReference type="Proteomes" id="UP001314229">
    <property type="component" value="Unassembled WGS sequence"/>
</dbReference>
<protein>
    <submittedName>
        <fullName evidence="1">Uncharacterized protein</fullName>
    </submittedName>
</protein>
<keyword evidence="2" id="KW-1185">Reference proteome</keyword>
<comment type="caution">
    <text evidence="1">The sequence shown here is derived from an EMBL/GenBank/DDBJ whole genome shotgun (WGS) entry which is preliminary data.</text>
</comment>
<proteinExistence type="predicted"/>
<feature type="non-terminal residue" evidence="1">
    <location>
        <position position="72"/>
    </location>
</feature>
<dbReference type="EMBL" id="CAWUFR010000040">
    <property type="protein sequence ID" value="CAK6959616.1"/>
    <property type="molecule type" value="Genomic_DNA"/>
</dbReference>
<sequence length="72" mass="7936">MVVDVTICFEKTFGTLLAAEHTKVANYLYLEGPVKELLPGVRTVTVDGFPLGARGKMARGKLQGTRKDRDKQ</sequence>
<accession>A0AAV1NJ78</accession>
<organism evidence="1 2">
    <name type="scientific">Scomber scombrus</name>
    <name type="common">Atlantic mackerel</name>
    <name type="synonym">Scomber vernalis</name>
    <dbReference type="NCBI Taxonomy" id="13677"/>
    <lineage>
        <taxon>Eukaryota</taxon>
        <taxon>Metazoa</taxon>
        <taxon>Chordata</taxon>
        <taxon>Craniata</taxon>
        <taxon>Vertebrata</taxon>
        <taxon>Euteleostomi</taxon>
        <taxon>Actinopterygii</taxon>
        <taxon>Neopterygii</taxon>
        <taxon>Teleostei</taxon>
        <taxon>Neoteleostei</taxon>
        <taxon>Acanthomorphata</taxon>
        <taxon>Pelagiaria</taxon>
        <taxon>Scombriformes</taxon>
        <taxon>Scombridae</taxon>
        <taxon>Scomber</taxon>
    </lineage>
</organism>
<evidence type="ECO:0000313" key="1">
    <source>
        <dbReference type="EMBL" id="CAK6959616.1"/>
    </source>
</evidence>
<dbReference type="AlphaFoldDB" id="A0AAV1NJ78"/>
<evidence type="ECO:0000313" key="2">
    <source>
        <dbReference type="Proteomes" id="UP001314229"/>
    </source>
</evidence>
<gene>
    <name evidence="1" type="ORF">FSCOSCO3_A014900</name>
</gene>
<reference evidence="1 2" key="1">
    <citation type="submission" date="2024-01" db="EMBL/GenBank/DDBJ databases">
        <authorList>
            <person name="Alioto T."/>
            <person name="Alioto T."/>
            <person name="Gomez Garrido J."/>
        </authorList>
    </citation>
    <scope>NUCLEOTIDE SEQUENCE [LARGE SCALE GENOMIC DNA]</scope>
</reference>
<name>A0AAV1NJ78_SCOSC</name>